<dbReference type="InterPro" id="IPR002110">
    <property type="entry name" value="Ankyrin_rpt"/>
</dbReference>
<evidence type="ECO:0000256" key="1">
    <source>
        <dbReference type="PROSITE-ProRule" id="PRU00023"/>
    </source>
</evidence>
<dbReference type="InterPro" id="IPR013520">
    <property type="entry name" value="Ribonucl_H"/>
</dbReference>
<dbReference type="InterPro" id="IPR036770">
    <property type="entry name" value="Ankyrin_rpt-contain_sf"/>
</dbReference>
<dbReference type="Proteomes" id="UP001165122">
    <property type="component" value="Unassembled WGS sequence"/>
</dbReference>
<feature type="domain" description="Exonuclease" evidence="2">
    <location>
        <begin position="124"/>
        <end position="304"/>
    </location>
</feature>
<dbReference type="AlphaFoldDB" id="A0A9W7E2P1"/>
<dbReference type="SUPFAM" id="SSF53098">
    <property type="entry name" value="Ribonuclease H-like"/>
    <property type="match status" value="1"/>
</dbReference>
<evidence type="ECO:0000313" key="4">
    <source>
        <dbReference type="Proteomes" id="UP001165122"/>
    </source>
</evidence>
<accession>A0A9W7E2P1</accession>
<organism evidence="3 4">
    <name type="scientific">Triparma laevis f. longispina</name>
    <dbReference type="NCBI Taxonomy" id="1714387"/>
    <lineage>
        <taxon>Eukaryota</taxon>
        <taxon>Sar</taxon>
        <taxon>Stramenopiles</taxon>
        <taxon>Ochrophyta</taxon>
        <taxon>Bolidophyceae</taxon>
        <taxon>Parmales</taxon>
        <taxon>Triparmaceae</taxon>
        <taxon>Triparma</taxon>
    </lineage>
</organism>
<dbReference type="PROSITE" id="PS50088">
    <property type="entry name" value="ANK_REPEAT"/>
    <property type="match status" value="1"/>
</dbReference>
<dbReference type="EMBL" id="BRXW01000494">
    <property type="protein sequence ID" value="GMH59983.1"/>
    <property type="molecule type" value="Genomic_DNA"/>
</dbReference>
<sequence>MTLLTQSLNTKTDDMVIATVEALIEVHGVEKVSEWRDLSKHKHAIVHILVNFNKQKAIAGLVPKLNQINAPRSSDLCTPLHLSIWKKNLTLSSLLIDMGADSALKNNYGEDCEKLKVQVAQQNNIAFIDLELTAVPSDPSSSILEVAIIVTDMNLTELSRKGWVVKKPAEDMAKLPRWHQKHFQSVEKGGNGLFDDIASDEAMELEDVAKEVVDYVKNFCPEKSCSLAGFSVHGDREILRKEIPEVYAHMSHQIIDVSTIINLSGKWKPEVLIGKPDQQGGNHRAMSDVVYSIETLKFFKGKLW</sequence>
<dbReference type="SMART" id="SM00479">
    <property type="entry name" value="EXOIII"/>
    <property type="match status" value="1"/>
</dbReference>
<gene>
    <name evidence="3" type="ORF">TrLO_g2199</name>
</gene>
<dbReference type="OrthoDB" id="270189at2759"/>
<dbReference type="GO" id="GO:0003676">
    <property type="term" value="F:nucleic acid binding"/>
    <property type="evidence" value="ECO:0007669"/>
    <property type="project" value="InterPro"/>
</dbReference>
<dbReference type="SUPFAM" id="SSF48403">
    <property type="entry name" value="Ankyrin repeat"/>
    <property type="match status" value="1"/>
</dbReference>
<reference evidence="4" key="1">
    <citation type="journal article" date="2023" name="Commun. Biol.">
        <title>Genome analysis of Parmales, the sister group of diatoms, reveals the evolutionary specialization of diatoms from phago-mixotrophs to photoautotrophs.</title>
        <authorList>
            <person name="Ban H."/>
            <person name="Sato S."/>
            <person name="Yoshikawa S."/>
            <person name="Yamada K."/>
            <person name="Nakamura Y."/>
            <person name="Ichinomiya M."/>
            <person name="Sato N."/>
            <person name="Blanc-Mathieu R."/>
            <person name="Endo H."/>
            <person name="Kuwata A."/>
            <person name="Ogata H."/>
        </authorList>
    </citation>
    <scope>NUCLEOTIDE SEQUENCE [LARGE SCALE GENOMIC DNA]</scope>
    <source>
        <strain evidence="4">NIES 3700</strain>
    </source>
</reference>
<dbReference type="InterPro" id="IPR036397">
    <property type="entry name" value="RNaseH_sf"/>
</dbReference>
<comment type="caution">
    <text evidence="3">The sequence shown here is derived from an EMBL/GenBank/DDBJ whole genome shotgun (WGS) entry which is preliminary data.</text>
</comment>
<keyword evidence="4" id="KW-1185">Reference proteome</keyword>
<evidence type="ECO:0000259" key="2">
    <source>
        <dbReference type="SMART" id="SM00479"/>
    </source>
</evidence>
<name>A0A9W7E2P1_9STRA</name>
<dbReference type="Gene3D" id="1.25.40.20">
    <property type="entry name" value="Ankyrin repeat-containing domain"/>
    <property type="match status" value="1"/>
</dbReference>
<dbReference type="NCBIfam" id="NF003765">
    <property type="entry name" value="PRK05359.1"/>
    <property type="match status" value="1"/>
</dbReference>
<dbReference type="Gene3D" id="3.30.420.10">
    <property type="entry name" value="Ribonuclease H-like superfamily/Ribonuclease H"/>
    <property type="match status" value="1"/>
</dbReference>
<feature type="repeat" description="ANK" evidence="1">
    <location>
        <begin position="75"/>
        <end position="107"/>
    </location>
</feature>
<protein>
    <recommendedName>
        <fullName evidence="2">Exonuclease domain-containing protein</fullName>
    </recommendedName>
</protein>
<proteinExistence type="predicted"/>
<dbReference type="InterPro" id="IPR012337">
    <property type="entry name" value="RNaseH-like_sf"/>
</dbReference>
<keyword evidence="1" id="KW-0040">ANK repeat</keyword>
<dbReference type="Pfam" id="PF00929">
    <property type="entry name" value="RNase_T"/>
    <property type="match status" value="1"/>
</dbReference>
<evidence type="ECO:0000313" key="3">
    <source>
        <dbReference type="EMBL" id="GMH59983.1"/>
    </source>
</evidence>